<reference evidence="4 5" key="1">
    <citation type="journal article" date="2012" name="Appl. Environ. Microbiol.">
        <title>Involvement of two latex-clearing proteins during rubber degradation and insights into the subsequent degradation pathway revealed by the genome sequence of Gordonia polyisoprenivorans strain VH2.</title>
        <authorList>
            <person name="Hiessl S."/>
            <person name="Schuldes J."/>
            <person name="Thurmer A."/>
            <person name="Halbsguth T."/>
            <person name="Broker D."/>
            <person name="Angelov A."/>
            <person name="Liebl W."/>
            <person name="Daniel R."/>
            <person name="Steinbuchel A."/>
        </authorList>
    </citation>
    <scope>NUCLEOTIDE SEQUENCE [LARGE SCALE GENOMIC DNA]</scope>
    <source>
        <strain evidence="5">DSM 44266 / VH2</strain>
    </source>
</reference>
<dbReference type="Gene3D" id="1.10.1660.10">
    <property type="match status" value="1"/>
</dbReference>
<evidence type="ECO:0000259" key="3">
    <source>
        <dbReference type="PROSITE" id="PS50937"/>
    </source>
</evidence>
<organism evidence="4 5">
    <name type="scientific">Gordonia polyisoprenivorans (strain DSM 44266 / VH2)</name>
    <dbReference type="NCBI Taxonomy" id="1112204"/>
    <lineage>
        <taxon>Bacteria</taxon>
        <taxon>Bacillati</taxon>
        <taxon>Actinomycetota</taxon>
        <taxon>Actinomycetes</taxon>
        <taxon>Mycobacteriales</taxon>
        <taxon>Gordoniaceae</taxon>
        <taxon>Gordonia</taxon>
    </lineage>
</organism>
<keyword evidence="1" id="KW-0805">Transcription regulation</keyword>
<dbReference type="InterPro" id="IPR015358">
    <property type="entry name" value="Tscrpt_reg_MerR_DNA-bd"/>
</dbReference>
<evidence type="ECO:0000313" key="4">
    <source>
        <dbReference type="EMBL" id="AFA73322.1"/>
    </source>
</evidence>
<evidence type="ECO:0000313" key="5">
    <source>
        <dbReference type="Proteomes" id="UP000009154"/>
    </source>
</evidence>
<dbReference type="SUPFAM" id="SSF46955">
    <property type="entry name" value="Putative DNA-binding domain"/>
    <property type="match status" value="1"/>
</dbReference>
<feature type="domain" description="HTH merR-type" evidence="3">
    <location>
        <begin position="13"/>
        <end position="48"/>
    </location>
</feature>
<keyword evidence="5" id="KW-1185">Reference proteome</keyword>
<dbReference type="KEGG" id="gpo:GPOL_c22920"/>
<evidence type="ECO:0000256" key="2">
    <source>
        <dbReference type="ARBA" id="ARBA00023163"/>
    </source>
</evidence>
<sequence length="110" mass="12545">MTWASSCPTATLAGHREYSAEHVSRLHVLRACQHVGMSLREIRVVLDRNAAERRQIIDRRIDEIRVQRRRLADAESFLVHVVECRHDLLTRCPECSVFAGSDPVEPEEAG</sequence>
<proteinExistence type="predicted"/>
<dbReference type="Proteomes" id="UP000009154">
    <property type="component" value="Chromosome"/>
</dbReference>
<dbReference type="GO" id="GO:0003677">
    <property type="term" value="F:DNA binding"/>
    <property type="evidence" value="ECO:0007669"/>
    <property type="project" value="InterPro"/>
</dbReference>
<dbReference type="eggNOG" id="ENOG5032D2P">
    <property type="taxonomic scope" value="Bacteria"/>
</dbReference>
<evidence type="ECO:0000256" key="1">
    <source>
        <dbReference type="ARBA" id="ARBA00023015"/>
    </source>
</evidence>
<dbReference type="GO" id="GO:0006355">
    <property type="term" value="P:regulation of DNA-templated transcription"/>
    <property type="evidence" value="ECO:0007669"/>
    <property type="project" value="InterPro"/>
</dbReference>
<dbReference type="PROSITE" id="PS50937">
    <property type="entry name" value="HTH_MERR_2"/>
    <property type="match status" value="1"/>
</dbReference>
<dbReference type="HOGENOM" id="CLU_2167388_0_0_11"/>
<dbReference type="EMBL" id="CP003119">
    <property type="protein sequence ID" value="AFA73322.1"/>
    <property type="molecule type" value="Genomic_DNA"/>
</dbReference>
<dbReference type="STRING" id="1112204.GPOL_c22920"/>
<dbReference type="AlphaFoldDB" id="H6N1K3"/>
<name>H6N1K3_GORPV</name>
<accession>H6N1K3</accession>
<gene>
    <name evidence="4" type="ordered locus">GPOL_c22920</name>
</gene>
<protein>
    <submittedName>
        <fullName evidence="4">Putative transcriptional regulator, MerR family</fullName>
    </submittedName>
</protein>
<dbReference type="Pfam" id="PF09278">
    <property type="entry name" value="MerR-DNA-bind"/>
    <property type="match status" value="1"/>
</dbReference>
<keyword evidence="2" id="KW-0804">Transcription</keyword>
<dbReference type="InterPro" id="IPR000551">
    <property type="entry name" value="MerR-type_HTH_dom"/>
</dbReference>
<dbReference type="InterPro" id="IPR009061">
    <property type="entry name" value="DNA-bd_dom_put_sf"/>
</dbReference>